<evidence type="ECO:0000313" key="1">
    <source>
        <dbReference type="EMBL" id="GJT47690.1"/>
    </source>
</evidence>
<dbReference type="Proteomes" id="UP001151760">
    <property type="component" value="Unassembled WGS sequence"/>
</dbReference>
<organism evidence="1 2">
    <name type="scientific">Tanacetum coccineum</name>
    <dbReference type="NCBI Taxonomy" id="301880"/>
    <lineage>
        <taxon>Eukaryota</taxon>
        <taxon>Viridiplantae</taxon>
        <taxon>Streptophyta</taxon>
        <taxon>Embryophyta</taxon>
        <taxon>Tracheophyta</taxon>
        <taxon>Spermatophyta</taxon>
        <taxon>Magnoliopsida</taxon>
        <taxon>eudicotyledons</taxon>
        <taxon>Gunneridae</taxon>
        <taxon>Pentapetalae</taxon>
        <taxon>asterids</taxon>
        <taxon>campanulids</taxon>
        <taxon>Asterales</taxon>
        <taxon>Asteraceae</taxon>
        <taxon>Asteroideae</taxon>
        <taxon>Anthemideae</taxon>
        <taxon>Anthemidinae</taxon>
        <taxon>Tanacetum</taxon>
    </lineage>
</organism>
<proteinExistence type="predicted"/>
<reference evidence="1" key="1">
    <citation type="journal article" date="2022" name="Int. J. Mol. Sci.">
        <title>Draft Genome of Tanacetum Coccineum: Genomic Comparison of Closely Related Tanacetum-Family Plants.</title>
        <authorList>
            <person name="Yamashiro T."/>
            <person name="Shiraishi A."/>
            <person name="Nakayama K."/>
            <person name="Satake H."/>
        </authorList>
    </citation>
    <scope>NUCLEOTIDE SEQUENCE</scope>
</reference>
<name>A0ABQ5E9Z2_9ASTR</name>
<protein>
    <submittedName>
        <fullName evidence="1">Uncharacterized protein</fullName>
    </submittedName>
</protein>
<keyword evidence="2" id="KW-1185">Reference proteome</keyword>
<evidence type="ECO:0000313" key="2">
    <source>
        <dbReference type="Proteomes" id="UP001151760"/>
    </source>
</evidence>
<dbReference type="EMBL" id="BQNB010016089">
    <property type="protein sequence ID" value="GJT47690.1"/>
    <property type="molecule type" value="Genomic_DNA"/>
</dbReference>
<comment type="caution">
    <text evidence="1">The sequence shown here is derived from an EMBL/GenBank/DDBJ whole genome shotgun (WGS) entry which is preliminary data.</text>
</comment>
<accession>A0ABQ5E9Z2</accession>
<gene>
    <name evidence="1" type="ORF">Tco_0973847</name>
</gene>
<reference evidence="1" key="2">
    <citation type="submission" date="2022-01" db="EMBL/GenBank/DDBJ databases">
        <authorList>
            <person name="Yamashiro T."/>
            <person name="Shiraishi A."/>
            <person name="Satake H."/>
            <person name="Nakayama K."/>
        </authorList>
    </citation>
    <scope>NUCLEOTIDE SEQUENCE</scope>
</reference>
<sequence>MASDVHSSPTHICLHYFEPGENLLGADEELSRWSYGVKDVWALDQTEVVEGMVAMIVSRIDCVHYRSLHDCWFRRPWFPRRLWAHSLGVTFSSSLWNKQHFRTILDVGLPYRLTGVTDEYIDCTGFHHTGGQVVSRQLGKDYRALQVEIRIMEMIAWALGRLPSEIRSLDYFDVHNGVLDNPRILFKRTIRRSGSLMDLLARVLMKVKQLLETYSAEEPNFGGVKGLGDIRIDQIFMNNGKRCEVCMKRLKVSGVCCGNWSHDRLLSQNLEGLDKIPSRTGLGLVTALCLITITRWILVVRRLYRNYCPVICRHLLAYFAVVGLRNGDHDSPISGNGARRISNVLLEKCKLTKTYEDANLSSQLLCVEKSGIKFSTCTLLAGALTWWNSHVRIVGHDVGCFHEESEKVWNGYVGGLPDLIQDVLWSNPKPLQEATEIGHTDSWHGLRKI</sequence>